<evidence type="ECO:0000256" key="1">
    <source>
        <dbReference type="ARBA" id="ARBA00006817"/>
    </source>
</evidence>
<evidence type="ECO:0000259" key="2">
    <source>
        <dbReference type="Pfam" id="PF08327"/>
    </source>
</evidence>
<dbReference type="EMBL" id="VFFF01000001">
    <property type="protein sequence ID" value="TNY31845.1"/>
    <property type="molecule type" value="Genomic_DNA"/>
</dbReference>
<dbReference type="RefSeq" id="WP_140192526.1">
    <property type="nucleotide sequence ID" value="NZ_CP065915.1"/>
</dbReference>
<dbReference type="InterPro" id="IPR023393">
    <property type="entry name" value="START-like_dom_sf"/>
</dbReference>
<dbReference type="Proteomes" id="UP000314011">
    <property type="component" value="Unassembled WGS sequence"/>
</dbReference>
<comment type="similarity">
    <text evidence="1">Belongs to the AHA1 family.</text>
</comment>
<evidence type="ECO:0000313" key="4">
    <source>
        <dbReference type="Proteomes" id="UP000314011"/>
    </source>
</evidence>
<sequence length="132" mass="15501">MTETRTVTVEREFPHAPEKLWRALTQPHLLEEWLMKTDFRPETGAKFTFSGEWGAADCEVLEIEPHHRLVYRWDAFELRSIVTLTLTETATGTRLRMEQSGFTPERPQELGGARYGWENYFGQLEQLLDRTE</sequence>
<dbReference type="Gene3D" id="3.30.530.20">
    <property type="match status" value="1"/>
</dbReference>
<reference evidence="3 4" key="1">
    <citation type="submission" date="2019-06" db="EMBL/GenBank/DDBJ databases">
        <title>Genome of new Rhodobacteraceae sp. SM1903.</title>
        <authorList>
            <person name="Ren X."/>
        </authorList>
    </citation>
    <scope>NUCLEOTIDE SEQUENCE [LARGE SCALE GENOMIC DNA]</scope>
    <source>
        <strain evidence="3 4">SM1903</strain>
    </source>
</reference>
<keyword evidence="4" id="KW-1185">Reference proteome</keyword>
<dbReference type="InterPro" id="IPR013538">
    <property type="entry name" value="ASHA1/2-like_C"/>
</dbReference>
<feature type="domain" description="Activator of Hsp90 ATPase homologue 1/2-like C-terminal" evidence="2">
    <location>
        <begin position="16"/>
        <end position="128"/>
    </location>
</feature>
<evidence type="ECO:0000313" key="3">
    <source>
        <dbReference type="EMBL" id="TNY31845.1"/>
    </source>
</evidence>
<name>A0A5C5GAL7_9RHOB</name>
<dbReference type="CDD" id="cd07814">
    <property type="entry name" value="SRPBCC_CalC_Aha1-like"/>
    <property type="match status" value="1"/>
</dbReference>
<dbReference type="OrthoDB" id="9800600at2"/>
<dbReference type="AlphaFoldDB" id="A0A5C5GAL7"/>
<dbReference type="SUPFAM" id="SSF55961">
    <property type="entry name" value="Bet v1-like"/>
    <property type="match status" value="1"/>
</dbReference>
<organism evidence="3 4">
    <name type="scientific">Pelagovum pacificum</name>
    <dbReference type="NCBI Taxonomy" id="2588711"/>
    <lineage>
        <taxon>Bacteria</taxon>
        <taxon>Pseudomonadati</taxon>
        <taxon>Pseudomonadota</taxon>
        <taxon>Alphaproteobacteria</taxon>
        <taxon>Rhodobacterales</taxon>
        <taxon>Paracoccaceae</taxon>
        <taxon>Pelagovum</taxon>
    </lineage>
</organism>
<comment type="caution">
    <text evidence="3">The sequence shown here is derived from an EMBL/GenBank/DDBJ whole genome shotgun (WGS) entry which is preliminary data.</text>
</comment>
<accession>A0A5C5GAL7</accession>
<proteinExistence type="inferred from homology"/>
<dbReference type="Pfam" id="PF08327">
    <property type="entry name" value="AHSA1"/>
    <property type="match status" value="1"/>
</dbReference>
<gene>
    <name evidence="3" type="ORF">FHY64_00640</name>
</gene>
<protein>
    <submittedName>
        <fullName evidence="3">SRPBCC domain-containing protein</fullName>
    </submittedName>
</protein>